<accession>A0A7D5D5Z9</accession>
<dbReference type="Gene3D" id="2.60.120.1440">
    <property type="match status" value="1"/>
</dbReference>
<evidence type="ECO:0000313" key="3">
    <source>
        <dbReference type="EMBL" id="QKZ04054.1"/>
    </source>
</evidence>
<proteinExistence type="predicted"/>
<dbReference type="RefSeq" id="WP_176570313.1">
    <property type="nucleotide sequence ID" value="NZ_CP056030.1"/>
</dbReference>
<dbReference type="AlphaFoldDB" id="A0A7D5D5Z9"/>
<protein>
    <submittedName>
        <fullName evidence="3">FecR domain-containing protein</fullName>
    </submittedName>
</protein>
<feature type="domain" description="FecR N-terminal" evidence="2">
    <location>
        <begin position="16"/>
        <end position="57"/>
    </location>
</feature>
<dbReference type="PANTHER" id="PTHR30273:SF2">
    <property type="entry name" value="PROTEIN FECR"/>
    <property type="match status" value="1"/>
</dbReference>
<name>A0A7D5D5Z9_9PSED</name>
<dbReference type="PIRSF" id="PIRSF018266">
    <property type="entry name" value="FecR"/>
    <property type="match status" value="1"/>
</dbReference>
<feature type="domain" description="FecR protein" evidence="1">
    <location>
        <begin position="113"/>
        <end position="207"/>
    </location>
</feature>
<reference evidence="3 4" key="1">
    <citation type="submission" date="2020-06" db="EMBL/GenBank/DDBJ databases">
        <title>Pseudomonas eucalypticola sp. nov., an endophyte of Eucalyptus dunnii leaves with biocontrol ability of eucalyptus leaf blight.</title>
        <authorList>
            <person name="Liu Y."/>
            <person name="Song Z."/>
            <person name="Zeng H."/>
            <person name="Lu M."/>
            <person name="Wang X."/>
            <person name="Lian X."/>
            <person name="Zhang Q."/>
        </authorList>
    </citation>
    <scope>NUCLEOTIDE SEQUENCE [LARGE SCALE GENOMIC DNA]</scope>
    <source>
        <strain evidence="3 4">NP-1</strain>
    </source>
</reference>
<dbReference type="EMBL" id="CP056030">
    <property type="protein sequence ID" value="QKZ04054.1"/>
    <property type="molecule type" value="Genomic_DNA"/>
</dbReference>
<keyword evidence="4" id="KW-1185">Reference proteome</keyword>
<dbReference type="Proteomes" id="UP000509568">
    <property type="component" value="Chromosome"/>
</dbReference>
<dbReference type="Pfam" id="PF04773">
    <property type="entry name" value="FecR"/>
    <property type="match status" value="1"/>
</dbReference>
<dbReference type="InterPro" id="IPR032623">
    <property type="entry name" value="FecR_N"/>
</dbReference>
<dbReference type="InterPro" id="IPR012373">
    <property type="entry name" value="Ferrdict_sens_TM"/>
</dbReference>
<dbReference type="PANTHER" id="PTHR30273">
    <property type="entry name" value="PERIPLASMIC SIGNAL SENSOR AND SIGMA FACTOR ACTIVATOR FECR-RELATED"/>
    <property type="match status" value="1"/>
</dbReference>
<evidence type="ECO:0000259" key="1">
    <source>
        <dbReference type="Pfam" id="PF04773"/>
    </source>
</evidence>
<dbReference type="Pfam" id="PF16220">
    <property type="entry name" value="DUF4880"/>
    <property type="match status" value="1"/>
</dbReference>
<dbReference type="InterPro" id="IPR006860">
    <property type="entry name" value="FecR"/>
</dbReference>
<sequence length="321" mass="35129">MKPLADTPVAPAVVAEASHWLMLHWQGPLAEPQQAAFAAWHGADPEHQRAWARLQQMQQAFTRLPKAQSLAVLRQQPQLRRRDALKLLTGLLAAGGSGWLAERQLPWREAMADLRTGTGETLQQQLADGSQLWLNTSTAVNVRFSAQARRVRLISGELLLASGHDTAYTHAPLIVDTSVGEVQALGTRFSVRQMADGCLVCLYEGALQVRPQHAAAVQVSAGQALWFNASTSRPAGFADANAISWSRGQLVANQTPLGVFLQDVARYRPGFLRWSPAVANLRLTGVFPLTDTDRILAALEQTLAVRVRRVTRFWVSVEALG</sequence>
<dbReference type="GO" id="GO:0016989">
    <property type="term" value="F:sigma factor antagonist activity"/>
    <property type="evidence" value="ECO:0007669"/>
    <property type="project" value="TreeGrafter"/>
</dbReference>
<dbReference type="KEGG" id="pez:HWQ56_09780"/>
<organism evidence="3 4">
    <name type="scientific">Pseudomonas eucalypticola</name>
    <dbReference type="NCBI Taxonomy" id="2599595"/>
    <lineage>
        <taxon>Bacteria</taxon>
        <taxon>Pseudomonadati</taxon>
        <taxon>Pseudomonadota</taxon>
        <taxon>Gammaproteobacteria</taxon>
        <taxon>Pseudomonadales</taxon>
        <taxon>Pseudomonadaceae</taxon>
        <taxon>Pseudomonas</taxon>
    </lineage>
</organism>
<evidence type="ECO:0000259" key="2">
    <source>
        <dbReference type="Pfam" id="PF16220"/>
    </source>
</evidence>
<gene>
    <name evidence="3" type="ORF">HWQ56_09780</name>
</gene>
<evidence type="ECO:0000313" key="4">
    <source>
        <dbReference type="Proteomes" id="UP000509568"/>
    </source>
</evidence>